<reference evidence="2 3" key="1">
    <citation type="submission" date="2017-08" db="EMBL/GenBank/DDBJ databases">
        <title>Infants hospitalized years apart are colonized by the same room-sourced microbial strains.</title>
        <authorList>
            <person name="Brooks B."/>
            <person name="Olm M.R."/>
            <person name="Firek B.A."/>
            <person name="Baker R."/>
            <person name="Thomas B.C."/>
            <person name="Morowitz M.J."/>
            <person name="Banfield J.F."/>
        </authorList>
    </citation>
    <scope>NUCLEOTIDE SEQUENCE [LARGE SCALE GENOMIC DNA]</scope>
    <source>
        <strain evidence="2">S2_003_000_R2_4</strain>
    </source>
</reference>
<dbReference type="Gene3D" id="1.10.10.10">
    <property type="entry name" value="Winged helix-like DNA-binding domain superfamily/Winged helix DNA-binding domain"/>
    <property type="match status" value="1"/>
</dbReference>
<dbReference type="SUPFAM" id="SSF46785">
    <property type="entry name" value="Winged helix' DNA-binding domain"/>
    <property type="match status" value="1"/>
</dbReference>
<evidence type="ECO:0000313" key="3">
    <source>
        <dbReference type="Proteomes" id="UP000249393"/>
    </source>
</evidence>
<protein>
    <submittedName>
        <fullName evidence="2">Helix-turn-helix domain-containing protein</fullName>
    </submittedName>
</protein>
<gene>
    <name evidence="2" type="ORF">DI526_07010</name>
</gene>
<dbReference type="InterPro" id="IPR036390">
    <property type="entry name" value="WH_DNA-bd_sf"/>
</dbReference>
<dbReference type="RefSeq" id="WP_304275928.1">
    <property type="nucleotide sequence ID" value="NZ_QFQZ01000015.1"/>
</dbReference>
<organism evidence="2 3">
    <name type="scientific">Caulobacter segnis</name>
    <dbReference type="NCBI Taxonomy" id="88688"/>
    <lineage>
        <taxon>Bacteria</taxon>
        <taxon>Pseudomonadati</taxon>
        <taxon>Pseudomonadota</taxon>
        <taxon>Alphaproteobacteria</taxon>
        <taxon>Caulobacterales</taxon>
        <taxon>Caulobacteraceae</taxon>
        <taxon>Caulobacter</taxon>
    </lineage>
</organism>
<dbReference type="Pfam" id="PF13730">
    <property type="entry name" value="HTH_36"/>
    <property type="match status" value="1"/>
</dbReference>
<comment type="caution">
    <text evidence="2">The sequence shown here is derived from an EMBL/GenBank/DDBJ whole genome shotgun (WGS) entry which is preliminary data.</text>
</comment>
<evidence type="ECO:0000313" key="2">
    <source>
        <dbReference type="EMBL" id="PZR35502.1"/>
    </source>
</evidence>
<accession>A0A2W5V8F8</accession>
<dbReference type="EMBL" id="QFQZ01000015">
    <property type="protein sequence ID" value="PZR35502.1"/>
    <property type="molecule type" value="Genomic_DNA"/>
</dbReference>
<name>A0A2W5V8F8_9CAUL</name>
<dbReference type="InterPro" id="IPR036388">
    <property type="entry name" value="WH-like_DNA-bd_sf"/>
</dbReference>
<dbReference type="AlphaFoldDB" id="A0A2W5V8F8"/>
<feature type="region of interest" description="Disordered" evidence="1">
    <location>
        <begin position="149"/>
        <end position="172"/>
    </location>
</feature>
<sequence length="172" mass="18655">MADTATPAPTGATVVDFPKAPKKVAPTEKIWGKAVTSHGYAGVPNILIRSQARLGLSPLQFNIVVQLLEYYHDPSRPPFPSKEELAGRMGVKAKTIQTNMRALEKAGLVRRELRKTAAGDWNSNLYHLDGLIAKVMALEPEFAKVREERKAAKRAVETPAGKRAAAKAGTEA</sequence>
<evidence type="ECO:0000256" key="1">
    <source>
        <dbReference type="SAM" id="MobiDB-lite"/>
    </source>
</evidence>
<dbReference type="Proteomes" id="UP000249393">
    <property type="component" value="Unassembled WGS sequence"/>
</dbReference>
<proteinExistence type="predicted"/>